<comment type="caution">
    <text evidence="2">The sequence shown here is derived from an EMBL/GenBank/DDBJ whole genome shotgun (WGS) entry which is preliminary data.</text>
</comment>
<evidence type="ECO:0000256" key="1">
    <source>
        <dbReference type="SAM" id="MobiDB-lite"/>
    </source>
</evidence>
<evidence type="ECO:0000313" key="2">
    <source>
        <dbReference type="EMBL" id="EJK45029.1"/>
    </source>
</evidence>
<dbReference type="Proteomes" id="UP000266841">
    <property type="component" value="Unassembled WGS sequence"/>
</dbReference>
<keyword evidence="3" id="KW-1185">Reference proteome</keyword>
<evidence type="ECO:0000313" key="3">
    <source>
        <dbReference type="Proteomes" id="UP000266841"/>
    </source>
</evidence>
<dbReference type="EMBL" id="AGNL01048900">
    <property type="protein sequence ID" value="EJK45029.1"/>
    <property type="molecule type" value="Genomic_DNA"/>
</dbReference>
<dbReference type="OrthoDB" id="55084at2759"/>
<organism evidence="2 3">
    <name type="scientific">Thalassiosira oceanica</name>
    <name type="common">Marine diatom</name>
    <dbReference type="NCBI Taxonomy" id="159749"/>
    <lineage>
        <taxon>Eukaryota</taxon>
        <taxon>Sar</taxon>
        <taxon>Stramenopiles</taxon>
        <taxon>Ochrophyta</taxon>
        <taxon>Bacillariophyta</taxon>
        <taxon>Coscinodiscophyceae</taxon>
        <taxon>Thalassiosirophycidae</taxon>
        <taxon>Thalassiosirales</taxon>
        <taxon>Thalassiosiraceae</taxon>
        <taxon>Thalassiosira</taxon>
    </lineage>
</organism>
<reference evidence="2 3" key="1">
    <citation type="journal article" date="2012" name="Genome Biol.">
        <title>Genome and low-iron response of an oceanic diatom adapted to chronic iron limitation.</title>
        <authorList>
            <person name="Lommer M."/>
            <person name="Specht M."/>
            <person name="Roy A.S."/>
            <person name="Kraemer L."/>
            <person name="Andreson R."/>
            <person name="Gutowska M.A."/>
            <person name="Wolf J."/>
            <person name="Bergner S.V."/>
            <person name="Schilhabel M.B."/>
            <person name="Klostermeier U.C."/>
            <person name="Beiko R.G."/>
            <person name="Rosenstiel P."/>
            <person name="Hippler M."/>
            <person name="Laroche J."/>
        </authorList>
    </citation>
    <scope>NUCLEOTIDE SEQUENCE [LARGE SCALE GENOMIC DNA]</scope>
    <source>
        <strain evidence="2 3">CCMP1005</strain>
    </source>
</reference>
<feature type="compositionally biased region" description="Basic and acidic residues" evidence="1">
    <location>
        <begin position="297"/>
        <end position="310"/>
    </location>
</feature>
<dbReference type="Gene3D" id="1.25.40.20">
    <property type="entry name" value="Ankyrin repeat-containing domain"/>
    <property type="match status" value="1"/>
</dbReference>
<dbReference type="eggNOG" id="ENOG502SXSR">
    <property type="taxonomic scope" value="Eukaryota"/>
</dbReference>
<feature type="compositionally biased region" description="Basic residues" evidence="1">
    <location>
        <begin position="286"/>
        <end position="296"/>
    </location>
</feature>
<accession>K0R1Y4</accession>
<protein>
    <submittedName>
        <fullName evidence="2">Uncharacterized protein</fullName>
    </submittedName>
</protein>
<gene>
    <name evidence="2" type="ORF">THAOC_36384</name>
</gene>
<sequence length="310" mass="34735">MRWIGPFPVPKKRINATNSAAMRTSILALATMYGKLELATMALQCGADINQLDAHGGCALEEKCMMPEADRDIQLIKLLKEWGGEIIGNSAKKRREISLMDEKNRDAIGEFLPKMMDGIPRALLGARGFAKCQALFDDPLVARRCEIVNLSGNNSHLNGRVGVVVKYLEGYDETLSRPAMGSDRFKFVFENSKEACVARRENLKRRDRTPLDCGYWLTYKKGRFERKTFKTSEECRAYVTSLARGKSANEVTIEIDPEAEIKADEAAAELLAELGLDDSAANFHQVNRKPKARGKKKEGEEEMRVNNDAR</sequence>
<name>K0R1Y4_THAOC</name>
<dbReference type="InterPro" id="IPR036770">
    <property type="entry name" value="Ankyrin_rpt-contain_sf"/>
</dbReference>
<proteinExistence type="predicted"/>
<dbReference type="AlphaFoldDB" id="K0R1Y4"/>
<feature type="region of interest" description="Disordered" evidence="1">
    <location>
        <begin position="282"/>
        <end position="310"/>
    </location>
</feature>